<dbReference type="SMART" id="SM00054">
    <property type="entry name" value="EFh"/>
    <property type="match status" value="3"/>
</dbReference>
<feature type="signal peptide" evidence="2">
    <location>
        <begin position="1"/>
        <end position="23"/>
    </location>
</feature>
<dbReference type="SUPFAM" id="SSF47473">
    <property type="entry name" value="EF-hand"/>
    <property type="match status" value="1"/>
</dbReference>
<protein>
    <submittedName>
        <fullName evidence="4">EF-hand domain-containing protein</fullName>
    </submittedName>
</protein>
<organism evidence="4 5">
    <name type="scientific">Bizionia algoritergicola</name>
    <dbReference type="NCBI Taxonomy" id="291187"/>
    <lineage>
        <taxon>Bacteria</taxon>
        <taxon>Pseudomonadati</taxon>
        <taxon>Bacteroidota</taxon>
        <taxon>Flavobacteriia</taxon>
        <taxon>Flavobacteriales</taxon>
        <taxon>Flavobacteriaceae</taxon>
        <taxon>Bizionia</taxon>
    </lineage>
</organism>
<reference evidence="4 5" key="1">
    <citation type="submission" date="2019-08" db="EMBL/GenBank/DDBJ databases">
        <title>Genomes of Antarctic Bizionia species.</title>
        <authorList>
            <person name="Bowman J.P."/>
        </authorList>
    </citation>
    <scope>NUCLEOTIDE SEQUENCE [LARGE SCALE GENOMIC DNA]</scope>
    <source>
        <strain evidence="4 5">APA-1</strain>
    </source>
</reference>
<dbReference type="InterPro" id="IPR011992">
    <property type="entry name" value="EF-hand-dom_pair"/>
</dbReference>
<accession>A0A5D0R0V1</accession>
<name>A0A5D0R0V1_9FLAO</name>
<feature type="domain" description="EF-hand" evidence="3">
    <location>
        <begin position="134"/>
        <end position="169"/>
    </location>
</feature>
<dbReference type="PROSITE" id="PS00018">
    <property type="entry name" value="EF_HAND_1"/>
    <property type="match status" value="2"/>
</dbReference>
<proteinExistence type="predicted"/>
<feature type="region of interest" description="Disordered" evidence="1">
    <location>
        <begin position="27"/>
        <end position="49"/>
    </location>
</feature>
<dbReference type="AlphaFoldDB" id="A0A5D0R0V1"/>
<dbReference type="EMBL" id="VSKL01000001">
    <property type="protein sequence ID" value="TYB75160.1"/>
    <property type="molecule type" value="Genomic_DNA"/>
</dbReference>
<dbReference type="RefSeq" id="WP_082985820.1">
    <property type="nucleotide sequence ID" value="NZ_VSKL01000001.1"/>
</dbReference>
<dbReference type="Gene3D" id="1.10.238.10">
    <property type="entry name" value="EF-hand"/>
    <property type="match status" value="2"/>
</dbReference>
<sequence length="175" mass="19204">MKILNLKTTLTIFSMLLCMSAFAQGHSGGQGGRGGGEKGEKRGDKKPDATEILAMLDTNNDDKIAIDEASKDKRGKISKDFSLIDTNEDGFIDLEELEASLNGDEPKKVSPEKMIKKIDDNGDGTLNELEVAAKEAFHLSQNFKAIDTNNDGELDLTELKAFNTNSNKPKRKKRN</sequence>
<dbReference type="Pfam" id="PF13499">
    <property type="entry name" value="EF-hand_7"/>
    <property type="match status" value="1"/>
</dbReference>
<feature type="chain" id="PRO_5022799802" evidence="2">
    <location>
        <begin position="24"/>
        <end position="175"/>
    </location>
</feature>
<gene>
    <name evidence="4" type="ORF">ES675_03255</name>
</gene>
<dbReference type="InterPro" id="IPR018247">
    <property type="entry name" value="EF_Hand_1_Ca_BS"/>
</dbReference>
<dbReference type="PROSITE" id="PS50222">
    <property type="entry name" value="EF_HAND_2"/>
    <property type="match status" value="2"/>
</dbReference>
<dbReference type="InterPro" id="IPR002048">
    <property type="entry name" value="EF_hand_dom"/>
</dbReference>
<feature type="domain" description="EF-hand" evidence="3">
    <location>
        <begin position="72"/>
        <end position="107"/>
    </location>
</feature>
<evidence type="ECO:0000313" key="4">
    <source>
        <dbReference type="EMBL" id="TYB75160.1"/>
    </source>
</evidence>
<dbReference type="OrthoDB" id="673038at2"/>
<dbReference type="Proteomes" id="UP000324358">
    <property type="component" value="Unassembled WGS sequence"/>
</dbReference>
<evidence type="ECO:0000259" key="3">
    <source>
        <dbReference type="PROSITE" id="PS50222"/>
    </source>
</evidence>
<evidence type="ECO:0000256" key="2">
    <source>
        <dbReference type="SAM" id="SignalP"/>
    </source>
</evidence>
<dbReference type="Pfam" id="PF13202">
    <property type="entry name" value="EF-hand_5"/>
    <property type="match status" value="1"/>
</dbReference>
<keyword evidence="5" id="KW-1185">Reference proteome</keyword>
<comment type="caution">
    <text evidence="4">The sequence shown here is derived from an EMBL/GenBank/DDBJ whole genome shotgun (WGS) entry which is preliminary data.</text>
</comment>
<dbReference type="GO" id="GO:0005509">
    <property type="term" value="F:calcium ion binding"/>
    <property type="evidence" value="ECO:0007669"/>
    <property type="project" value="InterPro"/>
</dbReference>
<keyword evidence="2" id="KW-0732">Signal</keyword>
<dbReference type="CDD" id="cd00051">
    <property type="entry name" value="EFh"/>
    <property type="match status" value="1"/>
</dbReference>
<feature type="compositionally biased region" description="Basic and acidic residues" evidence="1">
    <location>
        <begin position="35"/>
        <end position="49"/>
    </location>
</feature>
<evidence type="ECO:0000313" key="5">
    <source>
        <dbReference type="Proteomes" id="UP000324358"/>
    </source>
</evidence>
<evidence type="ECO:0000256" key="1">
    <source>
        <dbReference type="SAM" id="MobiDB-lite"/>
    </source>
</evidence>